<keyword evidence="1" id="KW-0732">Signal</keyword>
<comment type="caution">
    <text evidence="2">The sequence shown here is derived from an EMBL/GenBank/DDBJ whole genome shotgun (WGS) entry which is preliminary data.</text>
</comment>
<organism evidence="2 3">
    <name type="scientific">Cystobacter fuscus (strain ATCC 25194 / DSM 2262 / NBRC 100088 / M29)</name>
    <dbReference type="NCBI Taxonomy" id="1242864"/>
    <lineage>
        <taxon>Bacteria</taxon>
        <taxon>Pseudomonadati</taxon>
        <taxon>Myxococcota</taxon>
        <taxon>Myxococcia</taxon>
        <taxon>Myxococcales</taxon>
        <taxon>Cystobacterineae</taxon>
        <taxon>Archangiaceae</taxon>
        <taxon>Cystobacter</taxon>
    </lineage>
</organism>
<dbReference type="RefSeq" id="WP_002631192.1">
    <property type="nucleotide sequence ID" value="NZ_ANAH02000064.1"/>
</dbReference>
<feature type="chain" id="PRO_5004567800" description="Lipoprotein" evidence="1">
    <location>
        <begin position="21"/>
        <end position="159"/>
    </location>
</feature>
<feature type="signal peptide" evidence="1">
    <location>
        <begin position="1"/>
        <end position="20"/>
    </location>
</feature>
<evidence type="ECO:0000313" key="3">
    <source>
        <dbReference type="Proteomes" id="UP000011682"/>
    </source>
</evidence>
<protein>
    <recommendedName>
        <fullName evidence="4">Lipoprotein</fullName>
    </recommendedName>
</protein>
<evidence type="ECO:0000256" key="1">
    <source>
        <dbReference type="SAM" id="SignalP"/>
    </source>
</evidence>
<gene>
    <name evidence="2" type="ORF">D187_007093</name>
</gene>
<dbReference type="AlphaFoldDB" id="S9Q7M2"/>
<dbReference type="EMBL" id="ANAH02000064">
    <property type="protein sequence ID" value="EPX57339.1"/>
    <property type="molecule type" value="Genomic_DNA"/>
</dbReference>
<reference evidence="2" key="1">
    <citation type="submission" date="2013-05" db="EMBL/GenBank/DDBJ databases">
        <title>Genome assembly of Cystobacter fuscus DSM 2262.</title>
        <authorList>
            <person name="Sharma G."/>
            <person name="Khatri I."/>
            <person name="Kaur C."/>
            <person name="Mayilraj S."/>
            <person name="Subramanian S."/>
        </authorList>
    </citation>
    <scope>NUCLEOTIDE SEQUENCE [LARGE SCALE GENOMIC DNA]</scope>
    <source>
        <strain evidence="2">DSM 2262</strain>
    </source>
</reference>
<sequence>MKQGFLVVVLLSGMAGSAGAAELAWARNPPSGNAFTRAAAEDDDFQRVGPETFDLAVRPRDGRGLLIYRYYRARMSAVLVERVAEIDIRIRTGGFSSVSDTKIVLTPEGYKKPIPPQPPGGEPIWVLPDVERRAALAAVWAVDSGGTVISIGQLPALTR</sequence>
<evidence type="ECO:0000313" key="2">
    <source>
        <dbReference type="EMBL" id="EPX57339.1"/>
    </source>
</evidence>
<dbReference type="Proteomes" id="UP000011682">
    <property type="component" value="Unassembled WGS sequence"/>
</dbReference>
<keyword evidence="3" id="KW-1185">Reference proteome</keyword>
<name>S9Q7M2_CYSF2</name>
<accession>S9Q7M2</accession>
<proteinExistence type="predicted"/>
<evidence type="ECO:0008006" key="4">
    <source>
        <dbReference type="Google" id="ProtNLM"/>
    </source>
</evidence>